<gene>
    <name evidence="3" type="ORF">VHEMI00203</name>
</gene>
<accession>A0A0A1T1K1</accession>
<evidence type="ECO:0000313" key="4">
    <source>
        <dbReference type="Proteomes" id="UP000039046"/>
    </source>
</evidence>
<evidence type="ECO:0000313" key="3">
    <source>
        <dbReference type="EMBL" id="CEJ79995.1"/>
    </source>
</evidence>
<feature type="region of interest" description="Disordered" evidence="1">
    <location>
        <begin position="93"/>
        <end position="116"/>
    </location>
</feature>
<dbReference type="HOGENOM" id="CLU_060131_6_5_1"/>
<dbReference type="STRING" id="1531966.A0A0A1T1K1"/>
<dbReference type="OrthoDB" id="10017208at2759"/>
<dbReference type="SUPFAM" id="SSF55729">
    <property type="entry name" value="Acyl-CoA N-acyltransferases (Nat)"/>
    <property type="match status" value="1"/>
</dbReference>
<dbReference type="EMBL" id="CDHN01000001">
    <property type="protein sequence ID" value="CEJ79995.1"/>
    <property type="molecule type" value="Genomic_DNA"/>
</dbReference>
<sequence>MSISVRLATIDDLEAIVDIDVAAYLDTPFRNAMFPASKSVKPGTEDQKEFLREQIRPAIQSTARRWIVAVDHGAEGLGERVVGCAQWTPPRKRDALTLENADKAKDTDQKSSPNIPAYVDMGAVQAANAEIENLMTNGTSAFQDKDRADMWTLSAIGVDPNHRRKGVGKMLTLWGLDQAVASNQDVWLIATPSGYPLYSSLGLVEVAKGSRCGEPQFLMTKFIKP</sequence>
<dbReference type="PANTHER" id="PTHR42791">
    <property type="entry name" value="GNAT FAMILY ACETYLTRANSFERASE"/>
    <property type="match status" value="1"/>
</dbReference>
<dbReference type="Gene3D" id="3.40.630.30">
    <property type="match status" value="1"/>
</dbReference>
<keyword evidence="4" id="KW-1185">Reference proteome</keyword>
<dbReference type="PROSITE" id="PS51186">
    <property type="entry name" value="GNAT"/>
    <property type="match status" value="1"/>
</dbReference>
<dbReference type="GO" id="GO:0016747">
    <property type="term" value="F:acyltransferase activity, transferring groups other than amino-acyl groups"/>
    <property type="evidence" value="ECO:0007669"/>
    <property type="project" value="InterPro"/>
</dbReference>
<name>A0A0A1T1K1_9HYPO</name>
<evidence type="ECO:0000256" key="1">
    <source>
        <dbReference type="SAM" id="MobiDB-lite"/>
    </source>
</evidence>
<dbReference type="InterPro" id="IPR000182">
    <property type="entry name" value="GNAT_dom"/>
</dbReference>
<dbReference type="Proteomes" id="UP000039046">
    <property type="component" value="Unassembled WGS sequence"/>
</dbReference>
<dbReference type="InterPro" id="IPR016181">
    <property type="entry name" value="Acyl_CoA_acyltransferase"/>
</dbReference>
<dbReference type="InterPro" id="IPR052523">
    <property type="entry name" value="Trichothecene_AcTrans"/>
</dbReference>
<feature type="compositionally biased region" description="Basic and acidic residues" evidence="1">
    <location>
        <begin position="93"/>
        <end position="109"/>
    </location>
</feature>
<dbReference type="CDD" id="cd04301">
    <property type="entry name" value="NAT_SF"/>
    <property type="match status" value="1"/>
</dbReference>
<dbReference type="PANTHER" id="PTHR42791:SF2">
    <property type="entry name" value="N-ACETYLTRANSFERASE DOMAIN-CONTAINING PROTEIN"/>
    <property type="match status" value="1"/>
</dbReference>
<dbReference type="AlphaFoldDB" id="A0A0A1T1K1"/>
<reference evidence="3 4" key="1">
    <citation type="journal article" date="2015" name="Genome Announc.">
        <title>Draft Genome Sequence and Gene Annotation of the Entomopathogenic Fungus Verticillium hemipterigenum.</title>
        <authorList>
            <person name="Horn F."/>
            <person name="Habel A."/>
            <person name="Scharf D.H."/>
            <person name="Dworschak J."/>
            <person name="Brakhage A.A."/>
            <person name="Guthke R."/>
            <person name="Hertweck C."/>
            <person name="Linde J."/>
        </authorList>
    </citation>
    <scope>NUCLEOTIDE SEQUENCE [LARGE SCALE GENOMIC DNA]</scope>
</reference>
<evidence type="ECO:0000259" key="2">
    <source>
        <dbReference type="PROSITE" id="PS51186"/>
    </source>
</evidence>
<proteinExistence type="predicted"/>
<dbReference type="Pfam" id="PF00583">
    <property type="entry name" value="Acetyltransf_1"/>
    <property type="match status" value="1"/>
</dbReference>
<protein>
    <recommendedName>
        <fullName evidence="2">N-acetyltransferase domain-containing protein</fullName>
    </recommendedName>
</protein>
<feature type="domain" description="N-acetyltransferase" evidence="2">
    <location>
        <begin position="3"/>
        <end position="224"/>
    </location>
</feature>
<organism evidence="3 4">
    <name type="scientific">[Torrubiella] hemipterigena</name>
    <dbReference type="NCBI Taxonomy" id="1531966"/>
    <lineage>
        <taxon>Eukaryota</taxon>
        <taxon>Fungi</taxon>
        <taxon>Dikarya</taxon>
        <taxon>Ascomycota</taxon>
        <taxon>Pezizomycotina</taxon>
        <taxon>Sordariomycetes</taxon>
        <taxon>Hypocreomycetidae</taxon>
        <taxon>Hypocreales</taxon>
        <taxon>Clavicipitaceae</taxon>
        <taxon>Clavicipitaceae incertae sedis</taxon>
        <taxon>'Torrubiella' clade</taxon>
    </lineage>
</organism>